<organism evidence="6">
    <name type="scientific">Schistocephalus solidus</name>
    <name type="common">Tapeworm</name>
    <dbReference type="NCBI Taxonomy" id="70667"/>
    <lineage>
        <taxon>Eukaryota</taxon>
        <taxon>Metazoa</taxon>
        <taxon>Spiralia</taxon>
        <taxon>Lophotrochozoa</taxon>
        <taxon>Platyhelminthes</taxon>
        <taxon>Cestoda</taxon>
        <taxon>Eucestoda</taxon>
        <taxon>Diphyllobothriidea</taxon>
        <taxon>Diphyllobothriidae</taxon>
        <taxon>Schistocephalus</taxon>
    </lineage>
</organism>
<comment type="similarity">
    <text evidence="1">Belongs to the TRAPPC13 family.</text>
</comment>
<proteinExistence type="inferred from homology"/>
<dbReference type="EMBL" id="GEEE01014141">
    <property type="protein sequence ID" value="JAP49084.1"/>
    <property type="molecule type" value="Transcribed_RNA"/>
</dbReference>
<feature type="non-terminal residue" evidence="6">
    <location>
        <position position="1"/>
    </location>
</feature>
<feature type="domain" description="Trafficking protein particle complex subunit 13 C-terminal" evidence="4">
    <location>
        <begin position="392"/>
        <end position="507"/>
    </location>
</feature>
<dbReference type="Pfam" id="PF06159">
    <property type="entry name" value="TRAPPC13_N"/>
    <property type="match status" value="1"/>
</dbReference>
<gene>
    <name evidence="6" type="ORF">TR88714</name>
</gene>
<reference evidence="6" key="1">
    <citation type="submission" date="2016-01" db="EMBL/GenBank/DDBJ databases">
        <title>Reference transcriptome for the parasite Schistocephalus solidus: insights into the molecular evolution of parasitism.</title>
        <authorList>
            <person name="Hebert F.O."/>
            <person name="Grambauer S."/>
            <person name="Barber I."/>
            <person name="Landry C.R."/>
            <person name="Aubin-Horth N."/>
        </authorList>
    </citation>
    <scope>NUCLEOTIDE SEQUENCE</scope>
</reference>
<dbReference type="AlphaFoldDB" id="A0A0X3PAX0"/>
<feature type="domain" description="Trafficking protein particle complex subunit 13 middle" evidence="5">
    <location>
        <begin position="239"/>
        <end position="374"/>
    </location>
</feature>
<dbReference type="InterPro" id="IPR055429">
    <property type="entry name" value="TRAPPC13_M"/>
</dbReference>
<sequence length="514" mass="56772">SWNLGRGFYILSVRRSRYLFLNRNIHRATLRLNRPMFASYTQPVAEPETDLFGGWLADSQLDLQHMLQGRQPNSTSLAIGGPCDILSLPQSFGSLFLGETFSCHINLHNESLIECRNVTLKVTIQNRSDFIQLATRGFSGGQLAALGSNTASVDPQKITLKPHESLNAVVQHEMKDLGEHTLACSVSYVISSPSDLRLPDQPTILPRQPSLTGDQSAPKDLETKHSFHKNFKFMVEKPLEVKTNTVEHEGSTTFIEAQIENLMSLPIFLEHISLEPGPQLRTTDLNKQGNSIDDGQNTARTLHSKYACMRPRETWRFLYYTQPLLPSGGGVGGRTYDADGALAFQQQRPTNLGHLDITWRSSMGEMGHLQTCPFIQNPPRVPELAVKVIGLPTEVEVEQPFQLLVRLTNKSARSLDLLLCRPTDQPNGGRPVSSFAAPDVLAASAAPFIWTGVTHRRLAPIASGDSLLLPIDLLPVRPGLQELTGLHLKEVSTERAFNFYDLGHILVTPAAAAA</sequence>
<dbReference type="InterPro" id="IPR055428">
    <property type="entry name" value="TRAPPC13_C"/>
</dbReference>
<feature type="domain" description="Trafficking protein particle complex subunit 13 N-terminal" evidence="3">
    <location>
        <begin position="29"/>
        <end position="235"/>
    </location>
</feature>
<dbReference type="Pfam" id="PF23647">
    <property type="entry name" value="TRAPPC13_M"/>
    <property type="match status" value="1"/>
</dbReference>
<name>A0A0X3PAX0_SCHSO</name>
<feature type="region of interest" description="Disordered" evidence="2">
    <location>
        <begin position="198"/>
        <end position="219"/>
    </location>
</feature>
<evidence type="ECO:0000259" key="4">
    <source>
        <dbReference type="Pfam" id="PF23643"/>
    </source>
</evidence>
<dbReference type="InterPro" id="IPR010378">
    <property type="entry name" value="TRAPPC13"/>
</dbReference>
<dbReference type="InterPro" id="IPR055427">
    <property type="entry name" value="TRAPPC13_N"/>
</dbReference>
<evidence type="ECO:0008006" key="7">
    <source>
        <dbReference type="Google" id="ProtNLM"/>
    </source>
</evidence>
<evidence type="ECO:0000259" key="5">
    <source>
        <dbReference type="Pfam" id="PF23647"/>
    </source>
</evidence>
<protein>
    <recommendedName>
        <fullName evidence="7">Trafficking protein particle complex subunit 13</fullName>
    </recommendedName>
</protein>
<accession>A0A0X3PAX0</accession>
<evidence type="ECO:0000259" key="3">
    <source>
        <dbReference type="Pfam" id="PF06159"/>
    </source>
</evidence>
<evidence type="ECO:0000313" key="6">
    <source>
        <dbReference type="EMBL" id="JAP49084.1"/>
    </source>
</evidence>
<dbReference type="Pfam" id="PF23643">
    <property type="entry name" value="TRAPPC13_C"/>
    <property type="match status" value="1"/>
</dbReference>
<dbReference type="PANTHER" id="PTHR13134">
    <property type="entry name" value="TRAFFICKING PROTEIN PARTICLE COMPLEX SUBUNIT 13"/>
    <property type="match status" value="1"/>
</dbReference>
<dbReference type="PANTHER" id="PTHR13134:SF3">
    <property type="entry name" value="TRAFFICKING PROTEIN PARTICLE COMPLEX SUBUNIT 13"/>
    <property type="match status" value="1"/>
</dbReference>
<dbReference type="GO" id="GO:1990072">
    <property type="term" value="C:TRAPPIII protein complex"/>
    <property type="evidence" value="ECO:0007669"/>
    <property type="project" value="TreeGrafter"/>
</dbReference>
<evidence type="ECO:0000256" key="1">
    <source>
        <dbReference type="ARBA" id="ARBA00010785"/>
    </source>
</evidence>
<evidence type="ECO:0000256" key="2">
    <source>
        <dbReference type="SAM" id="MobiDB-lite"/>
    </source>
</evidence>